<dbReference type="CDD" id="cd00063">
    <property type="entry name" value="FN3"/>
    <property type="match status" value="1"/>
</dbReference>
<evidence type="ECO:0000256" key="3">
    <source>
        <dbReference type="SAM" id="SignalP"/>
    </source>
</evidence>
<evidence type="ECO:0000313" key="5">
    <source>
        <dbReference type="EMBL" id="ASY23065.1"/>
    </source>
</evidence>
<dbReference type="SUPFAM" id="SSF49265">
    <property type="entry name" value="Fibronectin type III"/>
    <property type="match status" value="1"/>
</dbReference>
<dbReference type="Gene3D" id="3.40.390.10">
    <property type="entry name" value="Collagenase (Catalytic Domain)"/>
    <property type="match status" value="1"/>
</dbReference>
<dbReference type="InterPro" id="IPR003961">
    <property type="entry name" value="FN3_dom"/>
</dbReference>
<evidence type="ECO:0000256" key="1">
    <source>
        <dbReference type="ARBA" id="ARBA00023295"/>
    </source>
</evidence>
<reference evidence="5 6" key="1">
    <citation type="submission" date="2016-07" db="EMBL/GenBank/DDBJ databases">
        <title>High microdiversification within the ubiquitous acI lineage of Actinobacteria.</title>
        <authorList>
            <person name="Neuenschwander S.M."/>
            <person name="Salcher M."/>
            <person name="Ghai R."/>
            <person name="Pernthaler J."/>
        </authorList>
    </citation>
    <scope>NUCLEOTIDE SEQUENCE [LARGE SCALE GENOMIC DNA]</scope>
    <source>
        <strain evidence="5">MMS-IIB-76</strain>
    </source>
</reference>
<feature type="chain" id="PRO_5042290249" evidence="3">
    <location>
        <begin position="27"/>
        <end position="788"/>
    </location>
</feature>
<dbReference type="GO" id="GO:0000272">
    <property type="term" value="P:polysaccharide catabolic process"/>
    <property type="evidence" value="ECO:0007669"/>
    <property type="project" value="UniProtKB-KW"/>
</dbReference>
<evidence type="ECO:0000256" key="2">
    <source>
        <dbReference type="ARBA" id="ARBA00023326"/>
    </source>
</evidence>
<accession>A0AAD0E6N6</accession>
<organism evidence="5 6">
    <name type="scientific">Candidatus Planktophila versatilis</name>
    <dbReference type="NCBI Taxonomy" id="1884905"/>
    <lineage>
        <taxon>Bacteria</taxon>
        <taxon>Bacillati</taxon>
        <taxon>Actinomycetota</taxon>
        <taxon>Actinomycetes</taxon>
        <taxon>Candidatus Nanopelagicales</taxon>
        <taxon>Candidatus Nanopelagicaceae</taxon>
        <taxon>Candidatus Planktophila</taxon>
    </lineage>
</organism>
<evidence type="ECO:0000313" key="6">
    <source>
        <dbReference type="Proteomes" id="UP000217194"/>
    </source>
</evidence>
<proteinExistence type="predicted"/>
<protein>
    <submittedName>
        <fullName evidence="5">Fibronectin domain-containing protein</fullName>
    </submittedName>
</protein>
<dbReference type="SMART" id="SM00060">
    <property type="entry name" value="FN3"/>
    <property type="match status" value="1"/>
</dbReference>
<sequence length="788" mass="85139">MKRTAASALTIFTLGLSLLSPVQSYALNNFKVAPSTSWGYIYAGPSLAKAQTRSPKIAYLEQKSKFVVNYKNFPEWARKDLQAAVDIWGANFKSSVPINIEATWNRVAADGVLGSARPGNFYSGFDGAPDPSLWYPSALANALAGKDLDSDNPEMVIQVNSTADWNTRNDGTPRVNEYDLQSVFLHEMGHGLGFLSTDSYDNFFGYGTIEQPTPYDAYAQLPDGRRLADLPSPSLELGKALTSTLVWSGALGIAANGGVKPLLYTPARYEEGSSVSHLDEETYSKSELNRIMTPNLDAGEVFREPGPLLLAMMEDMRRKPPVGVAVGIPQAVRNAAALISDGAVIVTFDPPANARSAQITSYSVRNLKTDQVISGMSSPITFTGLKNGTSYPFSIVASNSNGTSDAVITAPVAPTAAWKRFVIDDSSDATNVTSINFNRKPTLLYTDSNSGRLKIATWEGKSWRKLTIDGAGGSTPRTKHPITSPISTCVNGSGTSQTLHIFYSEKVDRDLRYARYDGKSFTYEIIDGNGTAVNDYKDPIRVRTASDVSVSSACVATAAGIQVFYRDESQGILLGASKLKSATKWSYELVDGDRKIDGRSTGDVAFHLKAIFDGKKTFVVYDSVLTINQRKEATSGEVRVASRDTLSTVPWSYYNLDASGSFTPMTGYDISIAKNLSGISASWMIASPATMPSPNRIRWSTLASTPEQNVVTPENFGAPSKFLNTDGNATAFNCAQRLCVLDHSKSTPTIKLVATEENSAGISSAWVVVNGVRYLVAGYKGQLSMFRP</sequence>
<gene>
    <name evidence="5" type="ORF">A1sIIB76_05920</name>
</gene>
<keyword evidence="2" id="KW-0624">Polysaccharide degradation</keyword>
<dbReference type="GO" id="GO:0016798">
    <property type="term" value="F:hydrolase activity, acting on glycosyl bonds"/>
    <property type="evidence" value="ECO:0007669"/>
    <property type="project" value="UniProtKB-KW"/>
</dbReference>
<dbReference type="InterPro" id="IPR036116">
    <property type="entry name" value="FN3_sf"/>
</dbReference>
<dbReference type="RefSeq" id="WP_223298765.1">
    <property type="nucleotide sequence ID" value="NZ_CP016778.1"/>
</dbReference>
<keyword evidence="1" id="KW-0326">Glycosidase</keyword>
<evidence type="ECO:0000259" key="4">
    <source>
        <dbReference type="PROSITE" id="PS50853"/>
    </source>
</evidence>
<keyword evidence="3" id="KW-0732">Signal</keyword>
<dbReference type="SUPFAM" id="SSF89372">
    <property type="entry name" value="Fucose-specific lectin"/>
    <property type="match status" value="1"/>
</dbReference>
<dbReference type="Proteomes" id="UP000217194">
    <property type="component" value="Chromosome"/>
</dbReference>
<dbReference type="PROSITE" id="PS50853">
    <property type="entry name" value="FN3"/>
    <property type="match status" value="1"/>
</dbReference>
<feature type="signal peptide" evidence="3">
    <location>
        <begin position="1"/>
        <end position="26"/>
    </location>
</feature>
<feature type="domain" description="Fibronectin type-III" evidence="4">
    <location>
        <begin position="328"/>
        <end position="418"/>
    </location>
</feature>
<dbReference type="AlphaFoldDB" id="A0AAD0E6N6"/>
<dbReference type="Gene3D" id="2.120.10.70">
    <property type="entry name" value="Fucose-specific lectin"/>
    <property type="match status" value="1"/>
</dbReference>
<dbReference type="GO" id="GO:0008237">
    <property type="term" value="F:metallopeptidase activity"/>
    <property type="evidence" value="ECO:0007669"/>
    <property type="project" value="InterPro"/>
</dbReference>
<dbReference type="SUPFAM" id="SSF55486">
    <property type="entry name" value="Metalloproteases ('zincins'), catalytic domain"/>
    <property type="match status" value="1"/>
</dbReference>
<dbReference type="InterPro" id="IPR024079">
    <property type="entry name" value="MetalloPept_cat_dom_sf"/>
</dbReference>
<keyword evidence="2" id="KW-0119">Carbohydrate metabolism</keyword>
<dbReference type="EMBL" id="CP016778">
    <property type="protein sequence ID" value="ASY23065.1"/>
    <property type="molecule type" value="Genomic_DNA"/>
</dbReference>
<name>A0AAD0E6N6_9ACTN</name>
<keyword evidence="1" id="KW-0378">Hydrolase</keyword>
<dbReference type="Pfam" id="PF00041">
    <property type="entry name" value="fn3"/>
    <property type="match status" value="1"/>
</dbReference>